<dbReference type="GO" id="GO:0061343">
    <property type="term" value="P:cell adhesion involved in heart morphogenesis"/>
    <property type="evidence" value="ECO:0007669"/>
    <property type="project" value="TreeGrafter"/>
</dbReference>
<sequence length="366" mass="42104">MRSKLEESMLETRSMPLENRPRLPHIPLSKRNRTVVRALNPMLVTYLEASRDLCETDSFLFGAALAVWRIIGTKLLMAGRATRQSSAIIHPPHTNLASIMAKFDLFLHEVNTHKPAFILISETHLHSVIDDRYTLFRLDRRERKGGGVAMYVAHDVNNVPVISKVNKIYYNSLVEALWLDIRYGFLDLLLACVYRPPSNVLTSADEILFNTIEKVASKQTVINAGDFNLPYIKWPLDNLTRHDKLCESFVAMYSNSKLNQLVTQITRKRNNAESLLDLRLCNDETLITDIKYIPPIGKSDHLVILASMQIINNDNKVPIKKIFDFYKADYSKINKDLAENFNIIENQVDEMWLSFKNQNIHHLKIV</sequence>
<dbReference type="AlphaFoldDB" id="A0A8S3WQG8"/>
<protein>
    <submittedName>
        <fullName evidence="2">(apollo) hypothetical protein</fullName>
    </submittedName>
</protein>
<dbReference type="OrthoDB" id="6928959at2759"/>
<dbReference type="PANTHER" id="PTHR33395">
    <property type="entry name" value="TRANSCRIPTASE, PUTATIVE-RELATED-RELATED"/>
    <property type="match status" value="1"/>
</dbReference>
<organism evidence="2 3">
    <name type="scientific">Parnassius apollo</name>
    <name type="common">Apollo butterfly</name>
    <name type="synonym">Papilio apollo</name>
    <dbReference type="NCBI Taxonomy" id="110799"/>
    <lineage>
        <taxon>Eukaryota</taxon>
        <taxon>Metazoa</taxon>
        <taxon>Ecdysozoa</taxon>
        <taxon>Arthropoda</taxon>
        <taxon>Hexapoda</taxon>
        <taxon>Insecta</taxon>
        <taxon>Pterygota</taxon>
        <taxon>Neoptera</taxon>
        <taxon>Endopterygota</taxon>
        <taxon>Lepidoptera</taxon>
        <taxon>Glossata</taxon>
        <taxon>Ditrysia</taxon>
        <taxon>Papilionoidea</taxon>
        <taxon>Papilionidae</taxon>
        <taxon>Parnassiinae</taxon>
        <taxon>Parnassini</taxon>
        <taxon>Parnassius</taxon>
        <taxon>Parnassius</taxon>
    </lineage>
</organism>
<reference evidence="2" key="1">
    <citation type="submission" date="2021-04" db="EMBL/GenBank/DDBJ databases">
        <authorList>
            <person name="Tunstrom K."/>
        </authorList>
    </citation>
    <scope>NUCLEOTIDE SEQUENCE</scope>
</reference>
<evidence type="ECO:0000313" key="3">
    <source>
        <dbReference type="Proteomes" id="UP000691718"/>
    </source>
</evidence>
<dbReference type="InterPro" id="IPR005135">
    <property type="entry name" value="Endo/exonuclease/phosphatase"/>
</dbReference>
<comment type="caution">
    <text evidence="2">The sequence shown here is derived from an EMBL/GenBank/DDBJ whole genome shotgun (WGS) entry which is preliminary data.</text>
</comment>
<proteinExistence type="predicted"/>
<dbReference type="GO" id="GO:0003824">
    <property type="term" value="F:catalytic activity"/>
    <property type="evidence" value="ECO:0007669"/>
    <property type="project" value="InterPro"/>
</dbReference>
<accession>A0A8S3WQG8</accession>
<dbReference type="Pfam" id="PF14529">
    <property type="entry name" value="Exo_endo_phos_2"/>
    <property type="match status" value="1"/>
</dbReference>
<evidence type="ECO:0000313" key="2">
    <source>
        <dbReference type="EMBL" id="CAG4971422.1"/>
    </source>
</evidence>
<evidence type="ECO:0000259" key="1">
    <source>
        <dbReference type="Pfam" id="PF14529"/>
    </source>
</evidence>
<dbReference type="EMBL" id="CAJQZP010000610">
    <property type="protein sequence ID" value="CAG4971422.1"/>
    <property type="molecule type" value="Genomic_DNA"/>
</dbReference>
<feature type="domain" description="Endonuclease/exonuclease/phosphatase" evidence="1">
    <location>
        <begin position="189"/>
        <end position="304"/>
    </location>
</feature>
<gene>
    <name evidence="2" type="ORF">PAPOLLO_LOCUS8413</name>
</gene>
<keyword evidence="3" id="KW-1185">Reference proteome</keyword>
<name>A0A8S3WQG8_PARAO</name>
<dbReference type="Proteomes" id="UP000691718">
    <property type="component" value="Unassembled WGS sequence"/>
</dbReference>
<dbReference type="PANTHER" id="PTHR33395:SF22">
    <property type="entry name" value="REVERSE TRANSCRIPTASE DOMAIN-CONTAINING PROTEIN"/>
    <property type="match status" value="1"/>
</dbReference>
<dbReference type="GO" id="GO:0031012">
    <property type="term" value="C:extracellular matrix"/>
    <property type="evidence" value="ECO:0007669"/>
    <property type="project" value="TreeGrafter"/>
</dbReference>
<dbReference type="GO" id="GO:0007508">
    <property type="term" value="P:larval heart development"/>
    <property type="evidence" value="ECO:0007669"/>
    <property type="project" value="TreeGrafter"/>
</dbReference>